<proteinExistence type="predicted"/>
<dbReference type="InterPro" id="IPR051158">
    <property type="entry name" value="Metallophosphoesterase_sf"/>
</dbReference>
<dbReference type="Pfam" id="PF00149">
    <property type="entry name" value="Metallophos"/>
    <property type="match status" value="1"/>
</dbReference>
<dbReference type="GO" id="GO:0016020">
    <property type="term" value="C:membrane"/>
    <property type="evidence" value="ECO:0007669"/>
    <property type="project" value="GOC"/>
</dbReference>
<sequence length="252" mass="28300">MLAIVCCFIIMIAYMSFKAKENHLTKHIIKFDKFPKSFHTINIFFISDIHRRIVSDKLLETIPPSIDFVVIGGDLTESGVPFKRVEQNIKRLKKIAPVFFVFGNNDYEVGKERLESLLLKQGITILNNSAAFITSQHNEKLAILGVEDMTLERDKLDLAVRKAAQADFKLLISHNPDIYHKVDENAGISLILSGHTHGGQIRLFGFGLYEKGKIHFLKKATLLISNGYGTSGIPLRLGAPAEAHYIQLKANQ</sequence>
<dbReference type="AlphaFoldDB" id="A0A4V3WG85"/>
<dbReference type="PANTHER" id="PTHR31302:SF32">
    <property type="entry name" value="PHOSPHOESTERASE"/>
    <property type="match status" value="1"/>
</dbReference>
<protein>
    <submittedName>
        <fullName evidence="2">Metallophosphoesterase</fullName>
    </submittedName>
</protein>
<dbReference type="Gene3D" id="3.60.21.10">
    <property type="match status" value="1"/>
</dbReference>
<keyword evidence="3" id="KW-1185">Reference proteome</keyword>
<dbReference type="SUPFAM" id="SSF56300">
    <property type="entry name" value="Metallo-dependent phosphatases"/>
    <property type="match status" value="1"/>
</dbReference>
<dbReference type="InterPro" id="IPR004843">
    <property type="entry name" value="Calcineurin-like_PHP"/>
</dbReference>
<dbReference type="GO" id="GO:0009245">
    <property type="term" value="P:lipid A biosynthetic process"/>
    <property type="evidence" value="ECO:0007669"/>
    <property type="project" value="TreeGrafter"/>
</dbReference>
<dbReference type="PANTHER" id="PTHR31302">
    <property type="entry name" value="TRANSMEMBRANE PROTEIN WITH METALLOPHOSPHOESTERASE DOMAIN-RELATED"/>
    <property type="match status" value="1"/>
</dbReference>
<feature type="domain" description="Calcineurin-like phosphoesterase" evidence="1">
    <location>
        <begin position="42"/>
        <end position="198"/>
    </location>
</feature>
<accession>A0A4V3WG85</accession>
<dbReference type="RefSeq" id="WP_136351114.1">
    <property type="nucleotide sequence ID" value="NZ_SSNT01000001.1"/>
</dbReference>
<organism evidence="2 3">
    <name type="scientific">Metabacillus sediminilitoris</name>
    <dbReference type="NCBI Taxonomy" id="2567941"/>
    <lineage>
        <taxon>Bacteria</taxon>
        <taxon>Bacillati</taxon>
        <taxon>Bacillota</taxon>
        <taxon>Bacilli</taxon>
        <taxon>Bacillales</taxon>
        <taxon>Bacillaceae</taxon>
        <taxon>Metabacillus</taxon>
    </lineage>
</organism>
<evidence type="ECO:0000313" key="3">
    <source>
        <dbReference type="Proteomes" id="UP000310334"/>
    </source>
</evidence>
<evidence type="ECO:0000259" key="1">
    <source>
        <dbReference type="Pfam" id="PF00149"/>
    </source>
</evidence>
<dbReference type="OrthoDB" id="9780884at2"/>
<dbReference type="GO" id="GO:0008758">
    <property type="term" value="F:UDP-2,3-diacylglucosamine hydrolase activity"/>
    <property type="evidence" value="ECO:0007669"/>
    <property type="project" value="TreeGrafter"/>
</dbReference>
<reference evidence="2 3" key="1">
    <citation type="submission" date="2019-04" db="EMBL/GenBank/DDBJ databases">
        <title>Bacillus sediminilitoris sp. nov., isolated from a tidal flat sediment on the East China Sea.</title>
        <authorList>
            <person name="Wei Y."/>
            <person name="Mao H."/>
            <person name="Fang J."/>
        </authorList>
    </citation>
    <scope>NUCLEOTIDE SEQUENCE [LARGE SCALE GENOMIC DNA]</scope>
    <source>
        <strain evidence="2 3">DSL-17</strain>
    </source>
</reference>
<comment type="caution">
    <text evidence="2">The sequence shown here is derived from an EMBL/GenBank/DDBJ whole genome shotgun (WGS) entry which is preliminary data.</text>
</comment>
<dbReference type="Proteomes" id="UP000310334">
    <property type="component" value="Unassembled WGS sequence"/>
</dbReference>
<name>A0A4V3WG85_9BACI</name>
<dbReference type="InterPro" id="IPR029052">
    <property type="entry name" value="Metallo-depent_PP-like"/>
</dbReference>
<evidence type="ECO:0000313" key="2">
    <source>
        <dbReference type="EMBL" id="THF83203.1"/>
    </source>
</evidence>
<dbReference type="EMBL" id="SSNT01000001">
    <property type="protein sequence ID" value="THF83203.1"/>
    <property type="molecule type" value="Genomic_DNA"/>
</dbReference>
<gene>
    <name evidence="2" type="ORF">E6W99_00470</name>
</gene>